<dbReference type="GO" id="GO:0055085">
    <property type="term" value="P:transmembrane transport"/>
    <property type="evidence" value="ECO:0007669"/>
    <property type="project" value="InterPro"/>
</dbReference>
<accession>A0A921FLX7</accession>
<feature type="transmembrane region" description="Helical" evidence="7">
    <location>
        <begin position="98"/>
        <end position="117"/>
    </location>
</feature>
<dbReference type="PANTHER" id="PTHR30151">
    <property type="entry name" value="ALKANE SULFONATE ABC TRANSPORTER-RELATED, MEMBRANE SUBUNIT"/>
    <property type="match status" value="1"/>
</dbReference>
<dbReference type="GO" id="GO:0005886">
    <property type="term" value="C:plasma membrane"/>
    <property type="evidence" value="ECO:0007669"/>
    <property type="project" value="UniProtKB-SubCell"/>
</dbReference>
<evidence type="ECO:0000256" key="2">
    <source>
        <dbReference type="ARBA" id="ARBA00022448"/>
    </source>
</evidence>
<evidence type="ECO:0000256" key="3">
    <source>
        <dbReference type="ARBA" id="ARBA00022475"/>
    </source>
</evidence>
<keyword evidence="6 7" id="KW-0472">Membrane</keyword>
<feature type="transmembrane region" description="Helical" evidence="7">
    <location>
        <begin position="163"/>
        <end position="192"/>
    </location>
</feature>
<evidence type="ECO:0000256" key="1">
    <source>
        <dbReference type="ARBA" id="ARBA00004651"/>
    </source>
</evidence>
<name>A0A921FLX7_9MICC</name>
<gene>
    <name evidence="9" type="ORF">K8V32_07360</name>
</gene>
<dbReference type="PANTHER" id="PTHR30151:SF0">
    <property type="entry name" value="ABC TRANSPORTER PERMEASE PROTEIN MJ0413-RELATED"/>
    <property type="match status" value="1"/>
</dbReference>
<sequence length="252" mass="27922">MKKGILWILLPIVLPVSLFLAWWISSANADSIFFPPLQIILDRFQELWLFALFGEHVIPSLLALGVGLSLSIVIGVSGGVILGLNQQIVSALDPVLQFFRYLPAVALLPLAIQLIGIGMDMRIAIIVFGALWPVLLNTIEGVRSVHPSLVDVAKSYQIRMRDWIFRMVLPSAAPQIFAGIRACLAVAVILMFASELMGSSRGIGYFILEAQRQFAMPEMWSGMILLGIVGYLLNVALMVIERRALSWHQKTR</sequence>
<feature type="domain" description="ABC transmembrane type-1" evidence="8">
    <location>
        <begin position="57"/>
        <end position="241"/>
    </location>
</feature>
<dbReference type="Gene3D" id="1.10.3720.10">
    <property type="entry name" value="MetI-like"/>
    <property type="match status" value="1"/>
</dbReference>
<dbReference type="AlphaFoldDB" id="A0A921FLX7"/>
<dbReference type="Proteomes" id="UP000703315">
    <property type="component" value="Unassembled WGS sequence"/>
</dbReference>
<dbReference type="InterPro" id="IPR035906">
    <property type="entry name" value="MetI-like_sf"/>
</dbReference>
<keyword evidence="3" id="KW-1003">Cell membrane</keyword>
<feature type="transmembrane region" description="Helical" evidence="7">
    <location>
        <begin position="57"/>
        <end position="86"/>
    </location>
</feature>
<evidence type="ECO:0000313" key="9">
    <source>
        <dbReference type="EMBL" id="HJF14610.1"/>
    </source>
</evidence>
<dbReference type="PROSITE" id="PS50928">
    <property type="entry name" value="ABC_TM1"/>
    <property type="match status" value="1"/>
</dbReference>
<dbReference type="Pfam" id="PF00528">
    <property type="entry name" value="BPD_transp_1"/>
    <property type="match status" value="1"/>
</dbReference>
<keyword evidence="2 7" id="KW-0813">Transport</keyword>
<dbReference type="CDD" id="cd06261">
    <property type="entry name" value="TM_PBP2"/>
    <property type="match status" value="1"/>
</dbReference>
<evidence type="ECO:0000313" key="10">
    <source>
        <dbReference type="Proteomes" id="UP000703315"/>
    </source>
</evidence>
<feature type="transmembrane region" description="Helical" evidence="7">
    <location>
        <begin position="123"/>
        <end position="142"/>
    </location>
</feature>
<keyword evidence="4 7" id="KW-0812">Transmembrane</keyword>
<evidence type="ECO:0000256" key="7">
    <source>
        <dbReference type="RuleBase" id="RU363032"/>
    </source>
</evidence>
<dbReference type="RefSeq" id="WP_303905166.1">
    <property type="nucleotide sequence ID" value="NZ_DYXC01000076.1"/>
</dbReference>
<dbReference type="SUPFAM" id="SSF161098">
    <property type="entry name" value="MetI-like"/>
    <property type="match status" value="1"/>
</dbReference>
<comment type="caution">
    <text evidence="9">The sequence shown here is derived from an EMBL/GenBank/DDBJ whole genome shotgun (WGS) entry which is preliminary data.</text>
</comment>
<feature type="transmembrane region" description="Helical" evidence="7">
    <location>
        <begin position="219"/>
        <end position="240"/>
    </location>
</feature>
<dbReference type="EMBL" id="DYXC01000076">
    <property type="protein sequence ID" value="HJF14610.1"/>
    <property type="molecule type" value="Genomic_DNA"/>
</dbReference>
<comment type="similarity">
    <text evidence="7">Belongs to the binding-protein-dependent transport system permease family.</text>
</comment>
<reference evidence="9" key="1">
    <citation type="journal article" date="2021" name="PeerJ">
        <title>Extensive microbial diversity within the chicken gut microbiome revealed by metagenomics and culture.</title>
        <authorList>
            <person name="Gilroy R."/>
            <person name="Ravi A."/>
            <person name="Getino M."/>
            <person name="Pursley I."/>
            <person name="Horton D.L."/>
            <person name="Alikhan N.F."/>
            <person name="Baker D."/>
            <person name="Gharbi K."/>
            <person name="Hall N."/>
            <person name="Watson M."/>
            <person name="Adriaenssens E.M."/>
            <person name="Foster-Nyarko E."/>
            <person name="Jarju S."/>
            <person name="Secka A."/>
            <person name="Antonio M."/>
            <person name="Oren A."/>
            <person name="Chaudhuri R.R."/>
            <person name="La Ragione R."/>
            <person name="Hildebrand F."/>
            <person name="Pallen M.J."/>
        </authorList>
    </citation>
    <scope>NUCLEOTIDE SEQUENCE</scope>
    <source>
        <strain evidence="9">ChiHjej13B12-14962</strain>
    </source>
</reference>
<proteinExistence type="inferred from homology"/>
<evidence type="ECO:0000259" key="8">
    <source>
        <dbReference type="PROSITE" id="PS50928"/>
    </source>
</evidence>
<evidence type="ECO:0000256" key="4">
    <source>
        <dbReference type="ARBA" id="ARBA00022692"/>
    </source>
</evidence>
<keyword evidence="5 7" id="KW-1133">Transmembrane helix</keyword>
<dbReference type="InterPro" id="IPR000515">
    <property type="entry name" value="MetI-like"/>
</dbReference>
<evidence type="ECO:0000256" key="6">
    <source>
        <dbReference type="ARBA" id="ARBA00023136"/>
    </source>
</evidence>
<comment type="subcellular location">
    <subcellularLocation>
        <location evidence="1 7">Cell membrane</location>
        <topology evidence="1 7">Multi-pass membrane protein</topology>
    </subcellularLocation>
</comment>
<organism evidence="9 10">
    <name type="scientific">Enteractinococcus helveticum</name>
    <dbReference type="NCBI Taxonomy" id="1837282"/>
    <lineage>
        <taxon>Bacteria</taxon>
        <taxon>Bacillati</taxon>
        <taxon>Actinomycetota</taxon>
        <taxon>Actinomycetes</taxon>
        <taxon>Micrococcales</taxon>
        <taxon>Micrococcaceae</taxon>
    </lineage>
</organism>
<evidence type="ECO:0000256" key="5">
    <source>
        <dbReference type="ARBA" id="ARBA00022989"/>
    </source>
</evidence>
<reference evidence="9" key="2">
    <citation type="submission" date="2021-09" db="EMBL/GenBank/DDBJ databases">
        <authorList>
            <person name="Gilroy R."/>
        </authorList>
    </citation>
    <scope>NUCLEOTIDE SEQUENCE</scope>
    <source>
        <strain evidence="9">ChiHjej13B12-14962</strain>
    </source>
</reference>
<protein>
    <submittedName>
        <fullName evidence="9">ABC transporter permease</fullName>
    </submittedName>
</protein>